<sequence length="128" mass="13352">MLGFSSMVDLVLAGVASLSPMRASLPNHADCTVIFTPTVAVVPHKDLWVGLTNAIGHNLEEASGSIGYSGVSDLHVKDNNDGAFTHHAQYGSEGLTAEEVKALIEGLSGRTLKGTETQAFLINSVTCA</sequence>
<evidence type="ECO:0000313" key="3">
    <source>
        <dbReference type="Proteomes" id="UP001437256"/>
    </source>
</evidence>
<keyword evidence="1" id="KW-0732">Signal</keyword>
<evidence type="ECO:0000256" key="1">
    <source>
        <dbReference type="SAM" id="SignalP"/>
    </source>
</evidence>
<name>A0ABR2ZPF9_9AGAR</name>
<comment type="caution">
    <text evidence="2">The sequence shown here is derived from an EMBL/GenBank/DDBJ whole genome shotgun (WGS) entry which is preliminary data.</text>
</comment>
<evidence type="ECO:0000313" key="2">
    <source>
        <dbReference type="EMBL" id="KAL0063461.1"/>
    </source>
</evidence>
<organism evidence="2 3">
    <name type="scientific">Marasmius tenuissimus</name>
    <dbReference type="NCBI Taxonomy" id="585030"/>
    <lineage>
        <taxon>Eukaryota</taxon>
        <taxon>Fungi</taxon>
        <taxon>Dikarya</taxon>
        <taxon>Basidiomycota</taxon>
        <taxon>Agaricomycotina</taxon>
        <taxon>Agaricomycetes</taxon>
        <taxon>Agaricomycetidae</taxon>
        <taxon>Agaricales</taxon>
        <taxon>Marasmiineae</taxon>
        <taxon>Marasmiaceae</taxon>
        <taxon>Marasmius</taxon>
    </lineage>
</organism>
<dbReference type="Proteomes" id="UP001437256">
    <property type="component" value="Unassembled WGS sequence"/>
</dbReference>
<feature type="chain" id="PRO_5046583771" evidence="1">
    <location>
        <begin position="24"/>
        <end position="128"/>
    </location>
</feature>
<feature type="signal peptide" evidence="1">
    <location>
        <begin position="1"/>
        <end position="23"/>
    </location>
</feature>
<protein>
    <submittedName>
        <fullName evidence="2">Uncharacterized protein</fullName>
    </submittedName>
</protein>
<keyword evidence="3" id="KW-1185">Reference proteome</keyword>
<dbReference type="EMBL" id="JBBXMP010000081">
    <property type="protein sequence ID" value="KAL0063461.1"/>
    <property type="molecule type" value="Genomic_DNA"/>
</dbReference>
<gene>
    <name evidence="2" type="ORF">AAF712_009665</name>
</gene>
<reference evidence="2 3" key="1">
    <citation type="submission" date="2024-05" db="EMBL/GenBank/DDBJ databases">
        <title>A draft genome resource for the thread blight pathogen Marasmius tenuissimus strain MS-2.</title>
        <authorList>
            <person name="Yulfo-Soto G.E."/>
            <person name="Baruah I.K."/>
            <person name="Amoako-Attah I."/>
            <person name="Bukari Y."/>
            <person name="Meinhardt L.W."/>
            <person name="Bailey B.A."/>
            <person name="Cohen S.P."/>
        </authorList>
    </citation>
    <scope>NUCLEOTIDE SEQUENCE [LARGE SCALE GENOMIC DNA]</scope>
    <source>
        <strain evidence="2 3">MS-2</strain>
    </source>
</reference>
<proteinExistence type="predicted"/>
<accession>A0ABR2ZPF9</accession>